<evidence type="ECO:0000313" key="4">
    <source>
        <dbReference type="EMBL" id="TWF92088.1"/>
    </source>
</evidence>
<evidence type="ECO:0000313" key="5">
    <source>
        <dbReference type="Proteomes" id="UP000318186"/>
    </source>
</evidence>
<dbReference type="Proteomes" id="UP000318186">
    <property type="component" value="Unassembled WGS sequence"/>
</dbReference>
<dbReference type="FunFam" id="3.60.40.10:FF:000058">
    <property type="entry name" value="Stage II sporulation protein E"/>
    <property type="match status" value="1"/>
</dbReference>
<feature type="transmembrane region" description="Helical" evidence="2">
    <location>
        <begin position="21"/>
        <end position="38"/>
    </location>
</feature>
<evidence type="ECO:0000256" key="2">
    <source>
        <dbReference type="SAM" id="Phobius"/>
    </source>
</evidence>
<keyword evidence="2" id="KW-1133">Transmembrane helix</keyword>
<dbReference type="Pfam" id="PF07228">
    <property type="entry name" value="SpoIIE"/>
    <property type="match status" value="1"/>
</dbReference>
<dbReference type="EMBL" id="VIWW01000002">
    <property type="protein sequence ID" value="TWF92088.1"/>
    <property type="molecule type" value="Genomic_DNA"/>
</dbReference>
<dbReference type="AlphaFoldDB" id="A0A561TYD1"/>
<dbReference type="PANTHER" id="PTHR43156:SF2">
    <property type="entry name" value="STAGE II SPORULATION PROTEIN E"/>
    <property type="match status" value="1"/>
</dbReference>
<feature type="transmembrane region" description="Helical" evidence="2">
    <location>
        <begin position="98"/>
        <end position="114"/>
    </location>
</feature>
<gene>
    <name evidence="4" type="ORF">FHX80_12407</name>
</gene>
<proteinExistence type="predicted"/>
<dbReference type="PANTHER" id="PTHR43156">
    <property type="entry name" value="STAGE II SPORULATION PROTEIN E-RELATED"/>
    <property type="match status" value="1"/>
</dbReference>
<name>A0A561TYD1_9ACTN</name>
<keyword evidence="1" id="KW-0378">Hydrolase</keyword>
<keyword evidence="2" id="KW-0812">Transmembrane</keyword>
<dbReference type="InterPro" id="IPR052016">
    <property type="entry name" value="Bact_Sigma-Reg"/>
</dbReference>
<dbReference type="InterPro" id="IPR036457">
    <property type="entry name" value="PPM-type-like_dom_sf"/>
</dbReference>
<keyword evidence="2" id="KW-0472">Membrane</keyword>
<feature type="transmembrane region" description="Helical" evidence="2">
    <location>
        <begin position="67"/>
        <end position="86"/>
    </location>
</feature>
<feature type="domain" description="PPM-type phosphatase" evidence="3">
    <location>
        <begin position="147"/>
        <end position="368"/>
    </location>
</feature>
<accession>A0A561TYD1</accession>
<dbReference type="SUPFAM" id="SSF81606">
    <property type="entry name" value="PP2C-like"/>
    <property type="match status" value="1"/>
</dbReference>
<protein>
    <submittedName>
        <fullName evidence="4">Serine phosphatase RsbU (Regulator of sigma subunit)</fullName>
    </submittedName>
</protein>
<comment type="caution">
    <text evidence="4">The sequence shown here is derived from an EMBL/GenBank/DDBJ whole genome shotgun (WGS) entry which is preliminary data.</text>
</comment>
<dbReference type="Gene3D" id="3.60.40.10">
    <property type="entry name" value="PPM-type phosphatase domain"/>
    <property type="match status" value="1"/>
</dbReference>
<evidence type="ECO:0000259" key="3">
    <source>
        <dbReference type="SMART" id="SM00331"/>
    </source>
</evidence>
<evidence type="ECO:0000256" key="1">
    <source>
        <dbReference type="ARBA" id="ARBA00022801"/>
    </source>
</evidence>
<reference evidence="4 5" key="1">
    <citation type="submission" date="2019-06" db="EMBL/GenBank/DDBJ databases">
        <title>Sequencing the genomes of 1000 actinobacteria strains.</title>
        <authorList>
            <person name="Klenk H.-P."/>
        </authorList>
    </citation>
    <scope>NUCLEOTIDE SEQUENCE [LARGE SCALE GENOMIC DNA]</scope>
    <source>
        <strain evidence="4 5">DSM 42059</strain>
    </source>
</reference>
<dbReference type="InterPro" id="IPR001932">
    <property type="entry name" value="PPM-type_phosphatase-like_dom"/>
</dbReference>
<dbReference type="GO" id="GO:0016791">
    <property type="term" value="F:phosphatase activity"/>
    <property type="evidence" value="ECO:0007669"/>
    <property type="project" value="TreeGrafter"/>
</dbReference>
<sequence length="372" mass="39534">MYYGKVLSRKPATRRRPWHETPGLVAVPLALIVAITTINLATPGHLHLGPLLVAAPALAAASAGPRLIALTGVLAVAGQVILGVALKDLASSERMAQVFSVVLVSVFAALLSEARDRRARELTRVRQVSEIAQNLVLRPLPARIGPLRVAAVYLAAESEMQIGGDLYAATRTTSGTRLLVGDVRGNGLTAVGDAALLLGAFRAAAHRQVGLADLTAYLDASVCWNLAEPGEGDLAQECFITALLLDIPDHSPTIKTVHCGHPSPLLLRQGRITALSAHRPSPPLGLQLVTPRHHVDTFDFTAGDVLLLYTDGVTEARNSQGDFYPLAERAAAWTGQRPEVLLQHLRADLLAYAGGRLGDDAAMIAIERLTDH</sequence>
<organism evidence="4 5">
    <name type="scientific">Streptomyces brevispora</name>
    <dbReference type="NCBI Taxonomy" id="887462"/>
    <lineage>
        <taxon>Bacteria</taxon>
        <taxon>Bacillati</taxon>
        <taxon>Actinomycetota</taxon>
        <taxon>Actinomycetes</taxon>
        <taxon>Kitasatosporales</taxon>
        <taxon>Streptomycetaceae</taxon>
        <taxon>Streptomyces</taxon>
    </lineage>
</organism>
<dbReference type="SMART" id="SM00331">
    <property type="entry name" value="PP2C_SIG"/>
    <property type="match status" value="1"/>
</dbReference>